<feature type="transmembrane region" description="Helical" evidence="13">
    <location>
        <begin position="71"/>
        <end position="89"/>
    </location>
</feature>
<dbReference type="GO" id="GO:0005789">
    <property type="term" value="C:endoplasmic reticulum membrane"/>
    <property type="evidence" value="ECO:0007669"/>
    <property type="project" value="UniProtKB-SubCell"/>
</dbReference>
<dbReference type="PANTHER" id="PTHR12714">
    <property type="entry name" value="PROTEIN-S ISOPRENYLCYSTEINE O-METHYLTRANSFERASE"/>
    <property type="match status" value="1"/>
</dbReference>
<sequence>MLIKEGKISLQFFLISNLLVLLPILDFISPFLFIINTRQNIIWFQFIFLFILIVLLKLFSRGIYFKVGIRSIFLGGVFSTGIFVILYSTNGWQLFGYYMCIMSFFHYSEFLTIAYCNPKTLSISSFLINHSVPYNIAAIASWIEFFTEIYFLPGLKRYNFLACIGFILCIVGEGLRKTAMITGSTNFAHIVQTEKDDKHVLVTHGIYSLFRHPSYVGWFYWSIGTQVLLLNPICTIAYTIASWRFFNERIYHEEHSLLYFFGQEYMKYQKSVKTGLPGIKGFLLHEQN</sequence>
<evidence type="ECO:0000256" key="7">
    <source>
        <dbReference type="ARBA" id="ARBA00022691"/>
    </source>
</evidence>
<keyword evidence="6 14" id="KW-0808">Transferase</keyword>
<dbReference type="InterPro" id="IPR025770">
    <property type="entry name" value="PPMT_MeTrfase"/>
</dbReference>
<evidence type="ECO:0000256" key="8">
    <source>
        <dbReference type="ARBA" id="ARBA00022692"/>
    </source>
</evidence>
<evidence type="ECO:0000256" key="4">
    <source>
        <dbReference type="ARBA" id="ARBA00012151"/>
    </source>
</evidence>
<dbReference type="PANTHER" id="PTHR12714:SF9">
    <property type="entry name" value="PROTEIN-S-ISOPRENYLCYSTEINE O-METHYLTRANSFERASE"/>
    <property type="match status" value="1"/>
</dbReference>
<dbReference type="Pfam" id="PF04140">
    <property type="entry name" value="ICMT"/>
    <property type="match status" value="1"/>
</dbReference>
<evidence type="ECO:0000256" key="2">
    <source>
        <dbReference type="ARBA" id="ARBA00004141"/>
    </source>
</evidence>
<keyword evidence="13" id="KW-0256">Endoplasmic reticulum</keyword>
<evidence type="ECO:0000256" key="1">
    <source>
        <dbReference type="ARBA" id="ARBA00001450"/>
    </source>
</evidence>
<evidence type="ECO:0000256" key="3">
    <source>
        <dbReference type="ARBA" id="ARBA00009140"/>
    </source>
</evidence>
<comment type="similarity">
    <text evidence="3 13">Belongs to the class VI-like SAM-binding methyltransferase superfamily. Isoprenylcysteine carboxyl methyltransferase family.</text>
</comment>
<dbReference type="EMBL" id="DS235465">
    <property type="protein sequence ID" value="EEB15925.1"/>
    <property type="molecule type" value="Genomic_DNA"/>
</dbReference>
<keyword evidence="16" id="KW-1185">Reference proteome</keyword>
<reference evidence="14" key="2">
    <citation type="submission" date="2007-04" db="EMBL/GenBank/DDBJ databases">
        <title>The genome of the human body louse.</title>
        <authorList>
            <consortium name="The Human Body Louse Genome Consortium"/>
            <person name="Kirkness E."/>
            <person name="Walenz B."/>
            <person name="Hass B."/>
            <person name="Bruggner R."/>
            <person name="Strausberg R."/>
        </authorList>
    </citation>
    <scope>NUCLEOTIDE SEQUENCE</scope>
    <source>
        <strain evidence="14">USDA</strain>
    </source>
</reference>
<evidence type="ECO:0000256" key="11">
    <source>
        <dbReference type="ARBA" id="ARBA00023572"/>
    </source>
</evidence>
<accession>E0VRB9</accession>
<dbReference type="InParanoid" id="E0VRB9"/>
<dbReference type="GO" id="GO:0032259">
    <property type="term" value="P:methylation"/>
    <property type="evidence" value="ECO:0007669"/>
    <property type="project" value="UniProtKB-KW"/>
</dbReference>
<feature type="transmembrane region" description="Helical" evidence="13">
    <location>
        <begin position="41"/>
        <end position="59"/>
    </location>
</feature>
<dbReference type="RefSeq" id="XP_002428663.1">
    <property type="nucleotide sequence ID" value="XM_002428618.1"/>
</dbReference>
<feature type="transmembrane region" description="Helical" evidence="13">
    <location>
        <begin position="12"/>
        <end position="35"/>
    </location>
</feature>
<comment type="catalytic activity">
    <reaction evidence="1 13">
        <text>[protein]-C-terminal S-[(2E,6E)-farnesyl]-L-cysteine + S-adenosyl-L-methionine = [protein]-C-terminal S-[(2E,6E)-farnesyl]-L-cysteine methyl ester + S-adenosyl-L-homocysteine</text>
        <dbReference type="Rhea" id="RHEA:21672"/>
        <dbReference type="Rhea" id="RHEA-COMP:12125"/>
        <dbReference type="Rhea" id="RHEA-COMP:12126"/>
        <dbReference type="ChEBI" id="CHEBI:57856"/>
        <dbReference type="ChEBI" id="CHEBI:59789"/>
        <dbReference type="ChEBI" id="CHEBI:90510"/>
        <dbReference type="ChEBI" id="CHEBI:90511"/>
        <dbReference type="EC" id="2.1.1.100"/>
    </reaction>
</comment>
<evidence type="ECO:0000256" key="9">
    <source>
        <dbReference type="ARBA" id="ARBA00022989"/>
    </source>
</evidence>
<dbReference type="KEGG" id="phu:Phum_PHUM396510"/>
<dbReference type="OMA" id="GMVPQVW"/>
<dbReference type="EnsemblMetazoa" id="PHUM396510-RA">
    <property type="protein sequence ID" value="PHUM396510-PA"/>
    <property type="gene ID" value="PHUM396510"/>
</dbReference>
<dbReference type="STRING" id="121224.E0VRB9"/>
<organism>
    <name type="scientific">Pediculus humanus subsp. corporis</name>
    <name type="common">Body louse</name>
    <dbReference type="NCBI Taxonomy" id="121224"/>
    <lineage>
        <taxon>Eukaryota</taxon>
        <taxon>Metazoa</taxon>
        <taxon>Ecdysozoa</taxon>
        <taxon>Arthropoda</taxon>
        <taxon>Hexapoda</taxon>
        <taxon>Insecta</taxon>
        <taxon>Pterygota</taxon>
        <taxon>Neoptera</taxon>
        <taxon>Paraneoptera</taxon>
        <taxon>Psocodea</taxon>
        <taxon>Troctomorpha</taxon>
        <taxon>Phthiraptera</taxon>
        <taxon>Anoplura</taxon>
        <taxon>Pediculidae</taxon>
        <taxon>Pediculus</taxon>
    </lineage>
</organism>
<name>E0VRB9_PEDHC</name>
<dbReference type="GeneID" id="8237725"/>
<dbReference type="EMBL" id="AAZO01004649">
    <property type="status" value="NOT_ANNOTATED_CDS"/>
    <property type="molecule type" value="Genomic_DNA"/>
</dbReference>
<reference evidence="15" key="3">
    <citation type="submission" date="2021-02" db="UniProtKB">
        <authorList>
            <consortium name="EnsemblMetazoa"/>
        </authorList>
    </citation>
    <scope>IDENTIFICATION</scope>
    <source>
        <strain evidence="15">USDA</strain>
    </source>
</reference>
<keyword evidence="9 13" id="KW-1133">Transmembrane helix</keyword>
<keyword evidence="8 13" id="KW-0812">Transmembrane</keyword>
<dbReference type="Gene3D" id="1.20.120.1630">
    <property type="match status" value="1"/>
</dbReference>
<dbReference type="CTD" id="8237725"/>
<dbReference type="AlphaFoldDB" id="E0VRB9"/>
<dbReference type="FunCoup" id="E0VRB9">
    <property type="interactions" value="636"/>
</dbReference>
<evidence type="ECO:0000256" key="5">
    <source>
        <dbReference type="ARBA" id="ARBA00022603"/>
    </source>
</evidence>
<proteinExistence type="inferred from homology"/>
<dbReference type="GO" id="GO:0004671">
    <property type="term" value="F:protein C-terminal S-isoprenylcysteine carboxyl O-methyltransferase activity"/>
    <property type="evidence" value="ECO:0007669"/>
    <property type="project" value="UniProtKB-EC"/>
</dbReference>
<keyword evidence="7 13" id="KW-0949">S-adenosyl-L-methionine</keyword>
<evidence type="ECO:0000256" key="10">
    <source>
        <dbReference type="ARBA" id="ARBA00023136"/>
    </source>
</evidence>
<feature type="transmembrane region" description="Helical" evidence="13">
    <location>
        <begin position="158"/>
        <end position="175"/>
    </location>
</feature>
<evidence type="ECO:0000313" key="16">
    <source>
        <dbReference type="Proteomes" id="UP000009046"/>
    </source>
</evidence>
<evidence type="ECO:0000256" key="6">
    <source>
        <dbReference type="ARBA" id="ARBA00022679"/>
    </source>
</evidence>
<dbReference type="InterPro" id="IPR007269">
    <property type="entry name" value="ICMT_MeTrfase"/>
</dbReference>
<evidence type="ECO:0000313" key="14">
    <source>
        <dbReference type="EMBL" id="EEB15925.1"/>
    </source>
</evidence>
<reference evidence="14" key="1">
    <citation type="submission" date="2007-04" db="EMBL/GenBank/DDBJ databases">
        <title>Annotation of Pediculus humanus corporis strain USDA.</title>
        <authorList>
            <person name="Kirkness E."/>
            <person name="Hannick L."/>
            <person name="Hass B."/>
            <person name="Bruggner R."/>
            <person name="Lawson D."/>
            <person name="Bidwell S."/>
            <person name="Joardar V."/>
            <person name="Caler E."/>
            <person name="Walenz B."/>
            <person name="Inman J."/>
            <person name="Schobel S."/>
            <person name="Galinsky K."/>
            <person name="Amedeo P."/>
            <person name="Strausberg R."/>
        </authorList>
    </citation>
    <scope>NUCLEOTIDE SEQUENCE</scope>
    <source>
        <strain evidence="14">USDA</strain>
    </source>
</reference>
<keyword evidence="5 13" id="KW-0489">Methyltransferase</keyword>
<evidence type="ECO:0000256" key="12">
    <source>
        <dbReference type="ARBA" id="ARBA00023656"/>
    </source>
</evidence>
<comment type="function">
    <text evidence="11">Catalyzes the post-translational methylation of isoprenylated C-terminal cysteine residues.</text>
</comment>
<dbReference type="PROSITE" id="PS51564">
    <property type="entry name" value="SAM_ICMT"/>
    <property type="match status" value="1"/>
</dbReference>
<evidence type="ECO:0000256" key="13">
    <source>
        <dbReference type="RuleBase" id="RU362022"/>
    </source>
</evidence>
<dbReference type="OrthoDB" id="422086at2759"/>
<dbReference type="EC" id="2.1.1.100" evidence="4 13"/>
<dbReference type="eggNOG" id="KOG2628">
    <property type="taxonomic scope" value="Eukaryota"/>
</dbReference>
<keyword evidence="10 13" id="KW-0472">Membrane</keyword>
<dbReference type="HOGENOM" id="CLU_065200_0_1_1"/>
<feature type="transmembrane region" description="Helical" evidence="13">
    <location>
        <begin position="95"/>
        <end position="116"/>
    </location>
</feature>
<dbReference type="VEuPathDB" id="VectorBase:PHUM396510"/>
<gene>
    <name evidence="15" type="primary">8237725</name>
    <name evidence="14" type="ORF">Phum_PHUM396510</name>
</gene>
<dbReference type="Proteomes" id="UP000009046">
    <property type="component" value="Unassembled WGS sequence"/>
</dbReference>
<protein>
    <recommendedName>
        <fullName evidence="12 13">Protein-S-isoprenylcysteine O-methyltransferase</fullName>
        <ecNumber evidence="4 13">2.1.1.100</ecNumber>
    </recommendedName>
</protein>
<evidence type="ECO:0000313" key="15">
    <source>
        <dbReference type="EnsemblMetazoa" id="PHUM396510-PA"/>
    </source>
</evidence>
<comment type="subcellular location">
    <subcellularLocation>
        <location evidence="13">Endoplasmic reticulum membrane</location>
        <topology evidence="13">Multi-pass membrane protein</topology>
    </subcellularLocation>
    <subcellularLocation>
        <location evidence="2">Membrane</location>
        <topology evidence="2">Multi-pass membrane protein</topology>
    </subcellularLocation>
</comment>
<feature type="transmembrane region" description="Helical" evidence="13">
    <location>
        <begin position="218"/>
        <end position="241"/>
    </location>
</feature>